<dbReference type="Pfam" id="PF08282">
    <property type="entry name" value="Hydrolase_3"/>
    <property type="match status" value="1"/>
</dbReference>
<sequence length="258" mass="29113">MPEQTEIRFLLTDVDDTLTTDGKLLPETLAALVRLQNQGIRTIAVTGACAGWCDQMIRLWPLDAVIGENGAFVFYRDEAGRVRTDFYADREQMAQQQRELRQRTESYLTTEPTLVLAHDQAFRYCDVAVDFAPSPQSPASPLVVQAFMDTLQREGYQTLRSSIHINCWSGEHNKRRMTERFLMQQYGLSATDMLVQCAFIGDAPNDEPMFAWLPATYGVANIRPYIDVLTTPPATILDRRGGLGFVDLVDHLLQPLHG</sequence>
<accession>A4BHS5</accession>
<dbReference type="Gene3D" id="3.40.50.1000">
    <property type="entry name" value="HAD superfamily/HAD-like"/>
    <property type="match status" value="2"/>
</dbReference>
<dbReference type="GO" id="GO:0000287">
    <property type="term" value="F:magnesium ion binding"/>
    <property type="evidence" value="ECO:0007669"/>
    <property type="project" value="TreeGrafter"/>
</dbReference>
<dbReference type="PANTHER" id="PTHR10000">
    <property type="entry name" value="PHOSPHOSERINE PHOSPHATASE"/>
    <property type="match status" value="1"/>
</dbReference>
<dbReference type="SUPFAM" id="SSF56784">
    <property type="entry name" value="HAD-like"/>
    <property type="match status" value="1"/>
</dbReference>
<reference evidence="1 2" key="1">
    <citation type="submission" date="2006-02" db="EMBL/GenBank/DDBJ databases">
        <authorList>
            <person name="Pinhassi J."/>
            <person name="Pedros-Alio C."/>
            <person name="Ferriera S."/>
            <person name="Johnson J."/>
            <person name="Kravitz S."/>
            <person name="Halpern A."/>
            <person name="Remington K."/>
            <person name="Beeson K."/>
            <person name="Tran B."/>
            <person name="Rogers Y.-H."/>
            <person name="Friedman R."/>
            <person name="Venter J.C."/>
        </authorList>
    </citation>
    <scope>NUCLEOTIDE SEQUENCE [LARGE SCALE GENOMIC DNA]</scope>
    <source>
        <strain evidence="1 2">MED297</strain>
    </source>
</reference>
<evidence type="ECO:0000313" key="1">
    <source>
        <dbReference type="EMBL" id="EAR08330.1"/>
    </source>
</evidence>
<protein>
    <recommendedName>
        <fullName evidence="3">Hydrolase</fullName>
    </recommendedName>
</protein>
<dbReference type="HOGENOM" id="CLU_075026_0_0_6"/>
<dbReference type="RefSeq" id="WP_008046143.1">
    <property type="nucleotide sequence ID" value="NZ_CH724152.1"/>
</dbReference>
<gene>
    <name evidence="1" type="ORF">MED297_09326</name>
</gene>
<proteinExistence type="predicted"/>
<keyword evidence="2" id="KW-1185">Reference proteome</keyword>
<dbReference type="EMBL" id="AAOE01000022">
    <property type="protein sequence ID" value="EAR08330.1"/>
    <property type="molecule type" value="Genomic_DNA"/>
</dbReference>
<dbReference type="InterPro" id="IPR006379">
    <property type="entry name" value="HAD-SF_hydro_IIB"/>
</dbReference>
<comment type="caution">
    <text evidence="1">The sequence shown here is derived from an EMBL/GenBank/DDBJ whole genome shotgun (WGS) entry which is preliminary data.</text>
</comment>
<name>A4BHS5_9GAMM</name>
<dbReference type="OrthoDB" id="5292903at2"/>
<evidence type="ECO:0000313" key="2">
    <source>
        <dbReference type="Proteomes" id="UP000005953"/>
    </source>
</evidence>
<evidence type="ECO:0008006" key="3">
    <source>
        <dbReference type="Google" id="ProtNLM"/>
    </source>
</evidence>
<organism evidence="1 2">
    <name type="scientific">Reinekea blandensis MED297</name>
    <dbReference type="NCBI Taxonomy" id="314283"/>
    <lineage>
        <taxon>Bacteria</taxon>
        <taxon>Pseudomonadati</taxon>
        <taxon>Pseudomonadota</taxon>
        <taxon>Gammaproteobacteria</taxon>
        <taxon>Oceanospirillales</taxon>
        <taxon>Saccharospirillaceae</taxon>
        <taxon>Reinekea</taxon>
    </lineage>
</organism>
<dbReference type="InterPro" id="IPR036412">
    <property type="entry name" value="HAD-like_sf"/>
</dbReference>
<dbReference type="AlphaFoldDB" id="A4BHS5"/>
<dbReference type="STRING" id="314283.MED297_09326"/>
<dbReference type="GO" id="GO:0016791">
    <property type="term" value="F:phosphatase activity"/>
    <property type="evidence" value="ECO:0007669"/>
    <property type="project" value="TreeGrafter"/>
</dbReference>
<dbReference type="PANTHER" id="PTHR10000:SF8">
    <property type="entry name" value="HAD SUPERFAMILY HYDROLASE-LIKE, TYPE 3"/>
    <property type="match status" value="1"/>
</dbReference>
<dbReference type="NCBIfam" id="TIGR01484">
    <property type="entry name" value="HAD-SF-IIB"/>
    <property type="match status" value="1"/>
</dbReference>
<dbReference type="InterPro" id="IPR023214">
    <property type="entry name" value="HAD_sf"/>
</dbReference>
<dbReference type="GO" id="GO:0005829">
    <property type="term" value="C:cytosol"/>
    <property type="evidence" value="ECO:0007669"/>
    <property type="project" value="TreeGrafter"/>
</dbReference>
<dbReference type="Proteomes" id="UP000005953">
    <property type="component" value="Unassembled WGS sequence"/>
</dbReference>